<dbReference type="EMBL" id="JACHGF010000022">
    <property type="protein sequence ID" value="MBB5287644.1"/>
    <property type="molecule type" value="Genomic_DNA"/>
</dbReference>
<dbReference type="Proteomes" id="UP000557307">
    <property type="component" value="Unassembled WGS sequence"/>
</dbReference>
<name>A0A840TWN5_9BACT</name>
<keyword evidence="2" id="KW-1185">Reference proteome</keyword>
<dbReference type="AlphaFoldDB" id="A0A840TWN5"/>
<evidence type="ECO:0000313" key="1">
    <source>
        <dbReference type="EMBL" id="MBB5287644.1"/>
    </source>
</evidence>
<dbReference type="PANTHER" id="PTHR15394">
    <property type="entry name" value="SERINE HYDROLASE RBBP9"/>
    <property type="match status" value="1"/>
</dbReference>
<dbReference type="PANTHER" id="PTHR15394:SF3">
    <property type="entry name" value="SERINE HYDROLASE RBBP9"/>
    <property type="match status" value="1"/>
</dbReference>
<dbReference type="Gene3D" id="3.40.50.1820">
    <property type="entry name" value="alpha/beta hydrolase"/>
    <property type="match status" value="1"/>
</dbReference>
<dbReference type="SUPFAM" id="SSF53474">
    <property type="entry name" value="alpha/beta-Hydrolases"/>
    <property type="match status" value="1"/>
</dbReference>
<proteinExistence type="predicted"/>
<sequence>MKPNIYVVPRWSGTIHSDWYDWLAEQVEARWQVPLRRLEMPHWQTPRVEEALAFLSEQVPGLDEGTFFIGHSVGCQSILRFLHQKLTPESTSPNVGGLLFVAGWLEVDEPWDTVEPWLDRGTLDLRSVRERVLHKRVLISDNDPFTSDFARNKYLWETRLGADVTLYSGQRHFNQKTAPEVLSALREMVEPAN</sequence>
<dbReference type="RefSeq" id="WP_184180218.1">
    <property type="nucleotide sequence ID" value="NZ_JACHGF010000022.1"/>
</dbReference>
<evidence type="ECO:0000313" key="2">
    <source>
        <dbReference type="Proteomes" id="UP000557307"/>
    </source>
</evidence>
<dbReference type="GO" id="GO:0016787">
    <property type="term" value="F:hydrolase activity"/>
    <property type="evidence" value="ECO:0007669"/>
    <property type="project" value="InterPro"/>
</dbReference>
<evidence type="ECO:0008006" key="3">
    <source>
        <dbReference type="Google" id="ProtNLM"/>
    </source>
</evidence>
<reference evidence="1 2" key="1">
    <citation type="submission" date="2020-08" db="EMBL/GenBank/DDBJ databases">
        <title>Genomic Encyclopedia of Type Strains, Phase IV (KMG-IV): sequencing the most valuable type-strain genomes for metagenomic binning, comparative biology and taxonomic classification.</title>
        <authorList>
            <person name="Goeker M."/>
        </authorList>
    </citation>
    <scope>NUCLEOTIDE SEQUENCE [LARGE SCALE GENOMIC DNA]</scope>
    <source>
        <strain evidence="1 2">DSM 105074</strain>
    </source>
</reference>
<accession>A0A840TWN5</accession>
<dbReference type="InterPro" id="IPR010662">
    <property type="entry name" value="RBBP9/YdeN"/>
</dbReference>
<organism evidence="1 2">
    <name type="scientific">Rhabdobacter roseus</name>
    <dbReference type="NCBI Taxonomy" id="1655419"/>
    <lineage>
        <taxon>Bacteria</taxon>
        <taxon>Pseudomonadati</taxon>
        <taxon>Bacteroidota</taxon>
        <taxon>Cytophagia</taxon>
        <taxon>Cytophagales</taxon>
        <taxon>Cytophagaceae</taxon>
        <taxon>Rhabdobacter</taxon>
    </lineage>
</organism>
<gene>
    <name evidence="1" type="ORF">HNQ92_005811</name>
</gene>
<comment type="caution">
    <text evidence="1">The sequence shown here is derived from an EMBL/GenBank/DDBJ whole genome shotgun (WGS) entry which is preliminary data.</text>
</comment>
<dbReference type="InterPro" id="IPR029058">
    <property type="entry name" value="AB_hydrolase_fold"/>
</dbReference>
<protein>
    <recommendedName>
        <fullName evidence="3">Serine hydrolase family protein</fullName>
    </recommendedName>
</protein>
<dbReference type="Pfam" id="PF06821">
    <property type="entry name" value="Ser_hydrolase"/>
    <property type="match status" value="1"/>
</dbReference>